<feature type="domain" description="MoaB/Mog" evidence="1">
    <location>
        <begin position="4"/>
        <end position="167"/>
    </location>
</feature>
<dbReference type="EMBL" id="AP027370">
    <property type="protein sequence ID" value="BDY13905.1"/>
    <property type="molecule type" value="Genomic_DNA"/>
</dbReference>
<dbReference type="PANTHER" id="PTHR13939">
    <property type="entry name" value="NICOTINAMIDE-NUCLEOTIDE AMIDOHYDROLASE PNCC"/>
    <property type="match status" value="1"/>
</dbReference>
<evidence type="ECO:0000259" key="1">
    <source>
        <dbReference type="SMART" id="SM00852"/>
    </source>
</evidence>
<dbReference type="Proteomes" id="UP001321445">
    <property type="component" value="Chromosome"/>
</dbReference>
<dbReference type="InterPro" id="IPR036425">
    <property type="entry name" value="MoaB/Mog-like_dom_sf"/>
</dbReference>
<name>A0ABN6WZQ1_9BACT</name>
<organism evidence="2 3">
    <name type="scientific">Hydrogenimonas cancrithermarum</name>
    <dbReference type="NCBI Taxonomy" id="2993563"/>
    <lineage>
        <taxon>Bacteria</taxon>
        <taxon>Pseudomonadati</taxon>
        <taxon>Campylobacterota</taxon>
        <taxon>Epsilonproteobacteria</taxon>
        <taxon>Campylobacterales</taxon>
        <taxon>Hydrogenimonadaceae</taxon>
        <taxon>Hydrogenimonas</taxon>
    </lineage>
</organism>
<dbReference type="InterPro" id="IPR001453">
    <property type="entry name" value="MoaB/Mog_dom"/>
</dbReference>
<keyword evidence="3" id="KW-1185">Reference proteome</keyword>
<dbReference type="CDD" id="cd00885">
    <property type="entry name" value="cinA"/>
    <property type="match status" value="1"/>
</dbReference>
<dbReference type="Pfam" id="PF00994">
    <property type="entry name" value="MoCF_biosynth"/>
    <property type="match status" value="1"/>
</dbReference>
<dbReference type="PANTHER" id="PTHR13939:SF0">
    <property type="entry name" value="NMN AMIDOHYDROLASE-LIKE PROTEIN YFAY"/>
    <property type="match status" value="1"/>
</dbReference>
<dbReference type="RefSeq" id="WP_286336845.1">
    <property type="nucleotide sequence ID" value="NZ_AP027370.1"/>
</dbReference>
<dbReference type="InterPro" id="IPR050101">
    <property type="entry name" value="CinA"/>
</dbReference>
<reference evidence="2 3" key="1">
    <citation type="submission" date="2023-03" db="EMBL/GenBank/DDBJ databases">
        <title>Description of Hydrogenimonas sp. ISO32.</title>
        <authorList>
            <person name="Mino S."/>
            <person name="Fukazawa S."/>
            <person name="Sawabe T."/>
        </authorList>
    </citation>
    <scope>NUCLEOTIDE SEQUENCE [LARGE SCALE GENOMIC DNA]</scope>
    <source>
        <strain evidence="2 3">ISO32</strain>
    </source>
</reference>
<gene>
    <name evidence="2" type="ORF">HCR_22170</name>
</gene>
<accession>A0ABN6WZQ1</accession>
<proteinExistence type="predicted"/>
<evidence type="ECO:0000313" key="3">
    <source>
        <dbReference type="Proteomes" id="UP001321445"/>
    </source>
</evidence>
<dbReference type="SUPFAM" id="SSF53218">
    <property type="entry name" value="Molybdenum cofactor biosynthesis proteins"/>
    <property type="match status" value="1"/>
</dbReference>
<sequence>MHIYQVIIGSEILGRRRSDKHFDFLSAELLARGEKLYASFIIEDDKQLIENVFELIKNDPESIMFSFGGIGSTPDDLTREIAAKVFTGKPLAVHEEAKRRIIGEFGDDAYPHRIHMAELPEGADLLDNPVNNVPGFSVGGRFFFVPGFPQMAHPMIKQAITTLLPDAKPLHRKTFTALTSENDLIEIMQQVPEEVELSSLPTFCGDRRIAVISLCSKEKSLVDTWYGKFVRFMKEKGIEWIEGDRHNDPDLCNPDD</sequence>
<dbReference type="Gene3D" id="3.40.980.10">
    <property type="entry name" value="MoaB/Mog-like domain"/>
    <property type="match status" value="1"/>
</dbReference>
<protein>
    <recommendedName>
        <fullName evidence="1">MoaB/Mog domain-containing protein</fullName>
    </recommendedName>
</protein>
<dbReference type="SMART" id="SM00852">
    <property type="entry name" value="MoCF_biosynth"/>
    <property type="match status" value="1"/>
</dbReference>
<evidence type="ECO:0000313" key="2">
    <source>
        <dbReference type="EMBL" id="BDY13905.1"/>
    </source>
</evidence>